<protein>
    <submittedName>
        <fullName evidence="2">Uncharacterized protein</fullName>
    </submittedName>
</protein>
<accession>A0A6A4IND8</accession>
<evidence type="ECO:0000313" key="3">
    <source>
        <dbReference type="Proteomes" id="UP000799118"/>
    </source>
</evidence>
<organism evidence="2 3">
    <name type="scientific">Gymnopus androsaceus JB14</name>
    <dbReference type="NCBI Taxonomy" id="1447944"/>
    <lineage>
        <taxon>Eukaryota</taxon>
        <taxon>Fungi</taxon>
        <taxon>Dikarya</taxon>
        <taxon>Basidiomycota</taxon>
        <taxon>Agaricomycotina</taxon>
        <taxon>Agaricomycetes</taxon>
        <taxon>Agaricomycetidae</taxon>
        <taxon>Agaricales</taxon>
        <taxon>Marasmiineae</taxon>
        <taxon>Omphalotaceae</taxon>
        <taxon>Gymnopus</taxon>
    </lineage>
</organism>
<name>A0A6A4IND8_9AGAR</name>
<dbReference type="EMBL" id="ML769386">
    <property type="protein sequence ID" value="KAE9409905.1"/>
    <property type="molecule type" value="Genomic_DNA"/>
</dbReference>
<dbReference type="PANTHER" id="PTHR42085:SF1">
    <property type="entry name" value="F-BOX DOMAIN-CONTAINING PROTEIN"/>
    <property type="match status" value="1"/>
</dbReference>
<dbReference type="AlphaFoldDB" id="A0A6A4IND8"/>
<dbReference type="PANTHER" id="PTHR42085">
    <property type="entry name" value="F-BOX DOMAIN-CONTAINING PROTEIN"/>
    <property type="match status" value="1"/>
</dbReference>
<evidence type="ECO:0000256" key="1">
    <source>
        <dbReference type="SAM" id="MobiDB-lite"/>
    </source>
</evidence>
<sequence>MRPTRVFRRRNPASAPRQTPPSSVLGVDKALIEQFIANHNKQGQSPLFDQIPPEVRNTIFLYALLSYEDLGTIYQSDEHYVRPSYHHPSRIDPSLLQTCRLIYLETRFLPVMADEHAFWCHRPPPGLRYSSDPRSYFNRFSEEQKDHVDRVHFFTQQYYLEGHFSGIITLRHGDWWFWEDNKPLHLKDGWARGFKDSRRLEEVILELETIERDKDQIYAIANRVSKETYPLPKGRILSTAGNPLIKREWMGPSHLPGVRSNKTQSLRFDKTQSRWIERDSAEEQYFPDPGLKYCIVLIKWTAVEKS</sequence>
<reference evidence="2" key="1">
    <citation type="journal article" date="2019" name="Environ. Microbiol.">
        <title>Fungal ecological strategies reflected in gene transcription - a case study of two litter decomposers.</title>
        <authorList>
            <person name="Barbi F."/>
            <person name="Kohler A."/>
            <person name="Barry K."/>
            <person name="Baskaran P."/>
            <person name="Daum C."/>
            <person name="Fauchery L."/>
            <person name="Ihrmark K."/>
            <person name="Kuo A."/>
            <person name="LaButti K."/>
            <person name="Lipzen A."/>
            <person name="Morin E."/>
            <person name="Grigoriev I.V."/>
            <person name="Henrissat B."/>
            <person name="Lindahl B."/>
            <person name="Martin F."/>
        </authorList>
    </citation>
    <scope>NUCLEOTIDE SEQUENCE</scope>
    <source>
        <strain evidence="2">JB14</strain>
    </source>
</reference>
<gene>
    <name evidence="2" type="ORF">BT96DRAFT_969678</name>
</gene>
<feature type="region of interest" description="Disordered" evidence="1">
    <location>
        <begin position="1"/>
        <end position="23"/>
    </location>
</feature>
<dbReference type="OrthoDB" id="288942at2759"/>
<dbReference type="Proteomes" id="UP000799118">
    <property type="component" value="Unassembled WGS sequence"/>
</dbReference>
<feature type="compositionally biased region" description="Basic residues" evidence="1">
    <location>
        <begin position="1"/>
        <end position="11"/>
    </location>
</feature>
<keyword evidence="3" id="KW-1185">Reference proteome</keyword>
<evidence type="ECO:0000313" key="2">
    <source>
        <dbReference type="EMBL" id="KAE9409905.1"/>
    </source>
</evidence>
<dbReference type="InterPro" id="IPR038883">
    <property type="entry name" value="AN11006-like"/>
</dbReference>
<proteinExistence type="predicted"/>